<dbReference type="GO" id="GO:0005666">
    <property type="term" value="C:RNA polymerase III complex"/>
    <property type="evidence" value="ECO:0007669"/>
    <property type="project" value="TreeGrafter"/>
</dbReference>
<evidence type="ECO:0000313" key="6">
    <source>
        <dbReference type="Proteomes" id="UP000005226"/>
    </source>
</evidence>
<evidence type="ECO:0000313" key="5">
    <source>
        <dbReference type="Ensembl" id="ENSTRUP00000082583.1"/>
    </source>
</evidence>
<evidence type="ECO:0000256" key="1">
    <source>
        <dbReference type="ARBA" id="ARBA00004123"/>
    </source>
</evidence>
<comment type="similarity">
    <text evidence="2">Belongs to the eukaryotic RPC7 RNA polymerase subunit family.</text>
</comment>
<feature type="compositionally biased region" description="Acidic residues" evidence="4">
    <location>
        <begin position="225"/>
        <end position="246"/>
    </location>
</feature>
<reference evidence="5 6" key="1">
    <citation type="journal article" date="2011" name="Genome Biol. Evol.">
        <title>Integration of the genetic map and genome assembly of fugu facilitates insights into distinct features of genome evolution in teleosts and mammals.</title>
        <authorList>
            <person name="Kai W."/>
            <person name="Kikuchi K."/>
            <person name="Tohari S."/>
            <person name="Chew A.K."/>
            <person name="Tay A."/>
            <person name="Fujiwara A."/>
            <person name="Hosoya S."/>
            <person name="Suetake H."/>
            <person name="Naruse K."/>
            <person name="Brenner S."/>
            <person name="Suzuki Y."/>
            <person name="Venkatesh B."/>
        </authorList>
    </citation>
    <scope>NUCLEOTIDE SEQUENCE [LARGE SCALE GENOMIC DNA]</scope>
</reference>
<organism evidence="5 6">
    <name type="scientific">Takifugu rubripes</name>
    <name type="common">Japanese pufferfish</name>
    <name type="synonym">Fugu rubripes</name>
    <dbReference type="NCBI Taxonomy" id="31033"/>
    <lineage>
        <taxon>Eukaryota</taxon>
        <taxon>Metazoa</taxon>
        <taxon>Chordata</taxon>
        <taxon>Craniata</taxon>
        <taxon>Vertebrata</taxon>
        <taxon>Euteleostomi</taxon>
        <taxon>Actinopterygii</taxon>
        <taxon>Neopterygii</taxon>
        <taxon>Teleostei</taxon>
        <taxon>Neoteleostei</taxon>
        <taxon>Acanthomorphata</taxon>
        <taxon>Eupercaria</taxon>
        <taxon>Tetraodontiformes</taxon>
        <taxon>Tetradontoidea</taxon>
        <taxon>Tetraodontidae</taxon>
        <taxon>Takifugu</taxon>
    </lineage>
</organism>
<feature type="compositionally biased region" description="Basic and acidic residues" evidence="4">
    <location>
        <begin position="200"/>
        <end position="224"/>
    </location>
</feature>
<dbReference type="GeneTree" id="ENSGT01040000240520"/>
<protein>
    <submittedName>
        <fullName evidence="5">Polymerase (RNA) III (DNA directed) polypeptide G</fullName>
    </submittedName>
</protein>
<dbReference type="GeneID" id="101078872"/>
<accession>A0A674PAE4</accession>
<gene>
    <name evidence="5" type="primary">polr3g</name>
</gene>
<dbReference type="GO" id="GO:0006383">
    <property type="term" value="P:transcription by RNA polymerase III"/>
    <property type="evidence" value="ECO:0007669"/>
    <property type="project" value="InterPro"/>
</dbReference>
<dbReference type="CTD" id="10622"/>
<proteinExistence type="inferred from homology"/>
<reference evidence="5" key="2">
    <citation type="submission" date="2025-08" db="UniProtKB">
        <authorList>
            <consortium name="Ensembl"/>
        </authorList>
    </citation>
    <scope>IDENTIFICATION</scope>
</reference>
<evidence type="ECO:0000256" key="3">
    <source>
        <dbReference type="ARBA" id="ARBA00023242"/>
    </source>
</evidence>
<dbReference type="Pfam" id="PF11705">
    <property type="entry name" value="RNA_pol_3_Rpc31"/>
    <property type="match status" value="1"/>
</dbReference>
<sequence length="271" mass="30898">MLIRLDESVHSCIIKGDAQLTVVPGVPVPVARCASSCCRACQFLLPRVPVPVAARASSCCRACQFLLPRVPVPVAARASSCCRACSLLSLLYWLFHQTTDFKPVPLKAGEEEDYMLALKQELRGAMQRLPYNIKPLSNRAEVEKYTQRYIKQSQRTNEEWTPDWNLLPKELMPRKRRVGAEAGTTKKTRISQKVNQDILNKLEDLEKKDRNPEKSDDETEKKAENEEEEVEEEEFEEEDIEEENDYIDSYFDNGEDFAAGSDENIDGEATY</sequence>
<keyword evidence="6" id="KW-1185">Reference proteome</keyword>
<dbReference type="PANTHER" id="PTHR15367">
    <property type="entry name" value="DNA-DIRECTED RNA POLYMERASE III"/>
    <property type="match status" value="1"/>
</dbReference>
<dbReference type="Proteomes" id="UP000005226">
    <property type="component" value="Chromosome 21"/>
</dbReference>
<dbReference type="PANTHER" id="PTHR15367:SF3">
    <property type="entry name" value="DNA-DIRECTED RNA POLYMERASE III SUBUNIT RPC7"/>
    <property type="match status" value="1"/>
</dbReference>
<comment type="subcellular location">
    <subcellularLocation>
        <location evidence="1">Nucleus</location>
    </subcellularLocation>
</comment>
<name>A0A674PAE4_TAKRU</name>
<feature type="region of interest" description="Disordered" evidence="4">
    <location>
        <begin position="171"/>
        <end position="271"/>
    </location>
</feature>
<dbReference type="Ensembl" id="ENSTRUT00000075017.1">
    <property type="protein sequence ID" value="ENSTRUP00000082583.1"/>
    <property type="gene ID" value="ENSTRUG00000000973.3"/>
</dbReference>
<keyword evidence="3" id="KW-0539">Nucleus</keyword>
<dbReference type="AlphaFoldDB" id="A0A674PAE4"/>
<dbReference type="RefSeq" id="XP_029685943.1">
    <property type="nucleotide sequence ID" value="XM_029830083.1"/>
</dbReference>
<reference evidence="5" key="3">
    <citation type="submission" date="2025-09" db="UniProtKB">
        <authorList>
            <consortium name="Ensembl"/>
        </authorList>
    </citation>
    <scope>IDENTIFICATION</scope>
</reference>
<evidence type="ECO:0000256" key="4">
    <source>
        <dbReference type="SAM" id="MobiDB-lite"/>
    </source>
</evidence>
<dbReference type="InterPro" id="IPR024661">
    <property type="entry name" value="RNA_pol_III_Rpc31"/>
</dbReference>
<dbReference type="InParanoid" id="A0A674PAE4"/>
<evidence type="ECO:0000256" key="2">
    <source>
        <dbReference type="ARBA" id="ARBA00008352"/>
    </source>
</evidence>